<organism evidence="1 2">
    <name type="scientific">Listeria cossartiae subsp. cayugensis</name>
    <dbReference type="NCBI Taxonomy" id="2713505"/>
    <lineage>
        <taxon>Bacteria</taxon>
        <taxon>Bacillati</taxon>
        <taxon>Bacillota</taxon>
        <taxon>Bacilli</taxon>
        <taxon>Bacillales</taxon>
        <taxon>Listeriaceae</taxon>
        <taxon>Listeria</taxon>
        <taxon>Listeria cossartiae</taxon>
    </lineage>
</organism>
<name>A0ABU2IRJ3_9LIST</name>
<sequence length="412" mass="47702">MSDNEGTKKETGLIIIGNGLDINSKLPSKFIQYYEARCSDLGLIIDKQSYNLEDADDIQVGIMQPEIGGEHAIRDIVSICDNGVLTNSITFWDLVLIFSDKITGDENWCNIERMILGVMKDLSGFLDKTFEQTIYRLGYSLTPISSTRYNRSLLRLIENFGDNYKKYIWFLAYIEKLRESESDYKDITLERFLLLELNKYEHDFMEYINKTTSANEEYLNERKTSIQQMIDDNPNLTNINIMNFNFTCDIFESLTDDQIELGTEVNVHGKVNSKVIFGVDTKSLEIAEMEVGYDLTKTSRKLAMNKEKTISVLDKTISTIIFYGHSLSEADYAYFQSLFDYLDIYNNPIKLTFYYTNYLKGEQDLETVRREQTKAVRKLIVEYGSTLDNEAKGKNLLHKLLLEERIGVFELE</sequence>
<dbReference type="Proteomes" id="UP001252688">
    <property type="component" value="Unassembled WGS sequence"/>
</dbReference>
<dbReference type="RefSeq" id="WP_311179000.1">
    <property type="nucleotide sequence ID" value="NZ_JASAZZ010000006.1"/>
</dbReference>
<keyword evidence="2" id="KW-1185">Reference proteome</keyword>
<protein>
    <submittedName>
        <fullName evidence="1">AbiH family protein</fullName>
    </submittedName>
</protein>
<dbReference type="InterPro" id="IPR025935">
    <property type="entry name" value="AbiH"/>
</dbReference>
<dbReference type="Pfam" id="PF14253">
    <property type="entry name" value="AbiH"/>
    <property type="match status" value="1"/>
</dbReference>
<comment type="caution">
    <text evidence="1">The sequence shown here is derived from an EMBL/GenBank/DDBJ whole genome shotgun (WGS) entry which is preliminary data.</text>
</comment>
<evidence type="ECO:0000313" key="2">
    <source>
        <dbReference type="Proteomes" id="UP001252688"/>
    </source>
</evidence>
<accession>A0ABU2IRJ3</accession>
<reference evidence="1 2" key="1">
    <citation type="submission" date="2023-05" db="EMBL/GenBank/DDBJ databases">
        <title>A Combination of Whole Genome Sequencing and Metagenomics Reveals Diversity of Listeria spp. in Soil Collected from the Nantahala National Forest.</title>
        <authorList>
            <person name="Wang J."/>
            <person name="Schamp C.N."/>
            <person name="Hudson L.K."/>
            <person name="Chaggar H.K."/>
            <person name="Bryan D.W."/>
            <person name="Radosevich M."/>
            <person name="Denes T.G."/>
        </authorList>
    </citation>
    <scope>NUCLEOTIDE SEQUENCE [LARGE SCALE GENOMIC DNA]</scope>
    <source>
        <strain evidence="1 2">UTK S2-0002</strain>
    </source>
</reference>
<evidence type="ECO:0000313" key="1">
    <source>
        <dbReference type="EMBL" id="MDT0115321.1"/>
    </source>
</evidence>
<proteinExistence type="predicted"/>
<gene>
    <name evidence="1" type="ORF">QJV37_14385</name>
</gene>
<dbReference type="EMBL" id="JASBAM010000006">
    <property type="protein sequence ID" value="MDT0115321.1"/>
    <property type="molecule type" value="Genomic_DNA"/>
</dbReference>